<evidence type="ECO:0000259" key="4">
    <source>
        <dbReference type="Pfam" id="PF13243"/>
    </source>
</evidence>
<dbReference type="GO" id="GO:0016829">
    <property type="term" value="F:lyase activity"/>
    <property type="evidence" value="ECO:0007669"/>
    <property type="project" value="UniProtKB-KW"/>
</dbReference>
<evidence type="ECO:0000313" key="6">
    <source>
        <dbReference type="EMBL" id="QEG24218.1"/>
    </source>
</evidence>
<dbReference type="Pfam" id="PF13243">
    <property type="entry name" value="SQHop_cyclase_C"/>
    <property type="match status" value="1"/>
</dbReference>
<feature type="domain" description="Squalene cyclase N-terminal" evidence="5">
    <location>
        <begin position="27"/>
        <end position="189"/>
    </location>
</feature>
<dbReference type="EMBL" id="CP042912">
    <property type="protein sequence ID" value="QEG24218.1"/>
    <property type="molecule type" value="Genomic_DNA"/>
</dbReference>
<comment type="pathway">
    <text evidence="1">Secondary metabolite biosynthesis; hopanoid biosynthesis.</text>
</comment>
<keyword evidence="3" id="KW-0677">Repeat</keyword>
<dbReference type="UniPathway" id="UPA00337"/>
<dbReference type="InterPro" id="IPR032696">
    <property type="entry name" value="SQ_cyclase_C"/>
</dbReference>
<dbReference type="SUPFAM" id="SSF81853">
    <property type="entry name" value="Family 10 polysaccharide lyase"/>
    <property type="match status" value="1"/>
</dbReference>
<dbReference type="EC" id="4.2.1.137" evidence="6"/>
<accession>A0A5B9PCY7</accession>
<evidence type="ECO:0000256" key="3">
    <source>
        <dbReference type="ARBA" id="ARBA00022737"/>
    </source>
</evidence>
<dbReference type="PANTHER" id="PTHR11764:SF20">
    <property type="entry name" value="LANOSTEROL SYNTHASE"/>
    <property type="match status" value="1"/>
</dbReference>
<dbReference type="SUPFAM" id="SSF48239">
    <property type="entry name" value="Terpenoid cyclases/Protein prenyltransferases"/>
    <property type="match status" value="2"/>
</dbReference>
<gene>
    <name evidence="6" type="primary">sqhC</name>
    <name evidence="6" type="ORF">MFFC18_41350</name>
</gene>
<dbReference type="InterPro" id="IPR032697">
    <property type="entry name" value="SQ_cyclase_N"/>
</dbReference>
<dbReference type="Gene3D" id="1.50.10.20">
    <property type="match status" value="2"/>
</dbReference>
<dbReference type="GO" id="GO:0016104">
    <property type="term" value="P:triterpenoid biosynthetic process"/>
    <property type="evidence" value="ECO:0007669"/>
    <property type="project" value="InterPro"/>
</dbReference>
<reference evidence="6 7" key="1">
    <citation type="submission" date="2019-08" db="EMBL/GenBank/DDBJ databases">
        <title>Deep-cultivation of Planctomycetes and their phenomic and genomic characterization uncovers novel biology.</title>
        <authorList>
            <person name="Wiegand S."/>
            <person name="Jogler M."/>
            <person name="Boedeker C."/>
            <person name="Pinto D."/>
            <person name="Vollmers J."/>
            <person name="Rivas-Marin E."/>
            <person name="Kohn T."/>
            <person name="Peeters S.H."/>
            <person name="Heuer A."/>
            <person name="Rast P."/>
            <person name="Oberbeckmann S."/>
            <person name="Bunk B."/>
            <person name="Jeske O."/>
            <person name="Meyerdierks A."/>
            <person name="Storesund J.E."/>
            <person name="Kallscheuer N."/>
            <person name="Luecker S."/>
            <person name="Lage O.M."/>
            <person name="Pohl T."/>
            <person name="Merkel B.J."/>
            <person name="Hornburger P."/>
            <person name="Mueller R.-W."/>
            <person name="Bruemmer F."/>
            <person name="Labrenz M."/>
            <person name="Spormann A.M."/>
            <person name="Op den Camp H."/>
            <person name="Overmann J."/>
            <person name="Amann R."/>
            <person name="Jetten M.S.M."/>
            <person name="Mascher T."/>
            <person name="Medema M.H."/>
            <person name="Devos D.P."/>
            <person name="Kaster A.-K."/>
            <person name="Ovreas L."/>
            <person name="Rohde M."/>
            <person name="Galperin M.Y."/>
            <person name="Jogler C."/>
        </authorList>
    </citation>
    <scope>NUCLEOTIDE SEQUENCE [LARGE SCALE GENOMIC DNA]</scope>
    <source>
        <strain evidence="6 7">FC18</strain>
    </source>
</reference>
<name>A0A5B9PCY7_9BACT</name>
<dbReference type="RefSeq" id="WP_075083502.1">
    <property type="nucleotide sequence ID" value="NZ_CP042912.1"/>
</dbReference>
<evidence type="ECO:0000259" key="5">
    <source>
        <dbReference type="Pfam" id="PF13249"/>
    </source>
</evidence>
<sequence>MSNRSFAAACYDGGMEWKAKIEDGLRKVSQQLFDQRNANGHWTGELSSSALATATAVTAIAFYLEATGVEDQELQQQVDAGISWLVGQQNEDGGFGDTPLSHSNISTAMLAVASLHACGKAEQFTAEIERAQAYIDSKGGIAGLRTRYGNDKTFAVPILAHCAMAGILPWREVSALPFEAACVPQRFYNLMQLPVVSYAIPALVAIGQAKFVNDPPWDPVRKTIRRLCVEPSLRVLERMQPESGGFLEAVPLTSFVAMALVKCGRESHPVVEAGVEFLRESFRPSRGCGFQPQSFGGESGRLPLDAGVDVRSEQAIRSEGFQSLKSHGNPDDVTAGSRRYDEREDMQIAAAGSRNHEQGTWPIDTNLATWGTTLTVNALANDVDYFREQLSANKQTWKKCVDWILGCQTKNKHPFTGAQPGGFGWTDLSGSVPDADDTPGALIALRHFHDHADLWCEPDELSTMRAEIENSARAAVQWLLDLQNRDSGFPTFCTGWGKLPFDRSGSDITAHSIRGLIAWQDKFSDPKIQKSIDRGFRYLSKQQRPDGNWLPLWFGNQDTEDEINPWYGTAKVLLAYRDANLFDTEPARIGLEWIAGSQNEDGGWGGGKSLDWPTLHRTFRSEHSKPGDFGVLGTSSVEETALCTETLLHGVECDGLDQQTRQRLKIHATRGVQWLLDSIDLDCVSVHWPIGFYFAKLWYYEKMYPLVFATGALAKALKTISDSPQNDINQLHERDNPGGTRRNICC</sequence>
<dbReference type="Proteomes" id="UP000322214">
    <property type="component" value="Chromosome"/>
</dbReference>
<organism evidence="6 7">
    <name type="scientific">Mariniblastus fucicola</name>
    <dbReference type="NCBI Taxonomy" id="980251"/>
    <lineage>
        <taxon>Bacteria</taxon>
        <taxon>Pseudomonadati</taxon>
        <taxon>Planctomycetota</taxon>
        <taxon>Planctomycetia</taxon>
        <taxon>Pirellulales</taxon>
        <taxon>Pirellulaceae</taxon>
        <taxon>Mariniblastus</taxon>
    </lineage>
</organism>
<dbReference type="PANTHER" id="PTHR11764">
    <property type="entry name" value="TERPENE CYCLASE/MUTASE FAMILY MEMBER"/>
    <property type="match status" value="1"/>
</dbReference>
<comment type="similarity">
    <text evidence="2">Belongs to the terpene cyclase/mutase family.</text>
</comment>
<dbReference type="GO" id="GO:0016866">
    <property type="term" value="F:intramolecular transferase activity"/>
    <property type="evidence" value="ECO:0007669"/>
    <property type="project" value="InterPro"/>
</dbReference>
<keyword evidence="6" id="KW-0456">Lyase</keyword>
<proteinExistence type="inferred from homology"/>
<dbReference type="Pfam" id="PF13249">
    <property type="entry name" value="SQHop_cyclase_N"/>
    <property type="match status" value="1"/>
</dbReference>
<dbReference type="InterPro" id="IPR018333">
    <property type="entry name" value="Squalene_cyclase"/>
</dbReference>
<dbReference type="InterPro" id="IPR008930">
    <property type="entry name" value="Terpenoid_cyclase/PrenylTrfase"/>
</dbReference>
<dbReference type="STRING" id="980251.GCA_001642875_00711"/>
<evidence type="ECO:0000313" key="7">
    <source>
        <dbReference type="Proteomes" id="UP000322214"/>
    </source>
</evidence>
<dbReference type="GO" id="GO:0005811">
    <property type="term" value="C:lipid droplet"/>
    <property type="evidence" value="ECO:0007669"/>
    <property type="project" value="InterPro"/>
</dbReference>
<keyword evidence="7" id="KW-1185">Reference proteome</keyword>
<evidence type="ECO:0000256" key="1">
    <source>
        <dbReference type="ARBA" id="ARBA00004999"/>
    </source>
</evidence>
<dbReference type="KEGG" id="mff:MFFC18_41350"/>
<protein>
    <submittedName>
        <fullName evidence="6">Sporulenol synthase</fullName>
        <ecNumber evidence="6">4.2.1.137</ecNumber>
    </submittedName>
</protein>
<evidence type="ECO:0000256" key="2">
    <source>
        <dbReference type="ARBA" id="ARBA00009755"/>
    </source>
</evidence>
<feature type="domain" description="Squalene cyclase C-terminal" evidence="4">
    <location>
        <begin position="370"/>
        <end position="609"/>
    </location>
</feature>
<dbReference type="AlphaFoldDB" id="A0A5B9PCY7"/>
<dbReference type="OrthoDB" id="9758578at2"/>